<comment type="caution">
    <text evidence="1">The sequence shown here is derived from an EMBL/GenBank/DDBJ whole genome shotgun (WGS) entry which is preliminary data.</text>
</comment>
<evidence type="ECO:0000313" key="2">
    <source>
        <dbReference type="Proteomes" id="UP001177260"/>
    </source>
</evidence>
<sequence>MSTSTAQTTRPQISLCPIPATHTAARALATLHNAAFATDTFLELMYGPLDEEVDSFASDMVNIMRGDPTARFTQAVVTTTSSDTETEHATLVGWSWWNIYQDRQSYLRAAKEDKERAMKVPSTALNPAAYLDWKAEVVEKRERWIENSINLGTDGGSGVAILQVLVIHPDYQNRGIGTQLLNHGLEEVEQLKLPAWLEASDEGVHVYMKCGFRDVQDDIVIDMKKYGRAGLRNGICMLRDA</sequence>
<evidence type="ECO:0000313" key="1">
    <source>
        <dbReference type="EMBL" id="KAK1141715.1"/>
    </source>
</evidence>
<dbReference type="Proteomes" id="UP001177260">
    <property type="component" value="Unassembled WGS sequence"/>
</dbReference>
<keyword evidence="2" id="KW-1185">Reference proteome</keyword>
<gene>
    <name evidence="1" type="ORF">N8T08_008813</name>
</gene>
<organism evidence="1 2">
    <name type="scientific">Aspergillus melleus</name>
    <dbReference type="NCBI Taxonomy" id="138277"/>
    <lineage>
        <taxon>Eukaryota</taxon>
        <taxon>Fungi</taxon>
        <taxon>Dikarya</taxon>
        <taxon>Ascomycota</taxon>
        <taxon>Pezizomycotina</taxon>
        <taxon>Eurotiomycetes</taxon>
        <taxon>Eurotiomycetidae</taxon>
        <taxon>Eurotiales</taxon>
        <taxon>Aspergillaceae</taxon>
        <taxon>Aspergillus</taxon>
        <taxon>Aspergillus subgen. Circumdati</taxon>
    </lineage>
</organism>
<proteinExistence type="predicted"/>
<accession>A0ACC3AV65</accession>
<dbReference type="EMBL" id="JAOPJF010000060">
    <property type="protein sequence ID" value="KAK1141715.1"/>
    <property type="molecule type" value="Genomic_DNA"/>
</dbReference>
<name>A0ACC3AV65_9EURO</name>
<protein>
    <submittedName>
        <fullName evidence="1">Uncharacterized protein</fullName>
    </submittedName>
</protein>
<reference evidence="1 2" key="1">
    <citation type="journal article" date="2023" name="ACS Omega">
        <title>Identification of the Neoaspergillic Acid Biosynthesis Gene Cluster by Establishing an In Vitro CRISPR-Ribonucleoprotein Genetic System in Aspergillus melleus.</title>
        <authorList>
            <person name="Yuan B."/>
            <person name="Grau M.F."/>
            <person name="Murata R.M."/>
            <person name="Torok T."/>
            <person name="Venkateswaran K."/>
            <person name="Stajich J.E."/>
            <person name="Wang C.C.C."/>
        </authorList>
    </citation>
    <scope>NUCLEOTIDE SEQUENCE [LARGE SCALE GENOMIC DNA]</scope>
    <source>
        <strain evidence="1 2">IMV 1140</strain>
    </source>
</reference>